<feature type="signal peptide" evidence="4">
    <location>
        <begin position="1"/>
        <end position="20"/>
    </location>
</feature>
<evidence type="ECO:0000256" key="1">
    <source>
        <dbReference type="ARBA" id="ARBA00004196"/>
    </source>
</evidence>
<evidence type="ECO:0000313" key="7">
    <source>
        <dbReference type="Proteomes" id="UP001499843"/>
    </source>
</evidence>
<dbReference type="SUPFAM" id="SSF53822">
    <property type="entry name" value="Periplasmic binding protein-like I"/>
    <property type="match status" value="1"/>
</dbReference>
<evidence type="ECO:0000256" key="3">
    <source>
        <dbReference type="ARBA" id="ARBA00022729"/>
    </source>
</evidence>
<name>A0ABN3CXT0_9ACTN</name>
<evidence type="ECO:0000256" key="2">
    <source>
        <dbReference type="ARBA" id="ARBA00007639"/>
    </source>
</evidence>
<dbReference type="PROSITE" id="PS51257">
    <property type="entry name" value="PROKAR_LIPOPROTEIN"/>
    <property type="match status" value="1"/>
</dbReference>
<accession>A0ABN3CXT0</accession>
<feature type="chain" id="PRO_5045665221" evidence="4">
    <location>
        <begin position="21"/>
        <end position="359"/>
    </location>
</feature>
<keyword evidence="7" id="KW-1185">Reference proteome</keyword>
<feature type="domain" description="Periplasmic binding protein" evidence="5">
    <location>
        <begin position="73"/>
        <end position="333"/>
    </location>
</feature>
<protein>
    <submittedName>
        <fullName evidence="6">Sugar ABC transporter substrate-binding protein</fullName>
    </submittedName>
</protein>
<dbReference type="CDD" id="cd01536">
    <property type="entry name" value="PBP1_ABC_sugar_binding-like"/>
    <property type="match status" value="1"/>
</dbReference>
<keyword evidence="3 4" id="KW-0732">Signal</keyword>
<dbReference type="Gene3D" id="3.40.50.2300">
    <property type="match status" value="2"/>
</dbReference>
<dbReference type="RefSeq" id="WP_344491352.1">
    <property type="nucleotide sequence ID" value="NZ_BAAAQX010000039.1"/>
</dbReference>
<gene>
    <name evidence="6" type="ORF">GCM10009850_096930</name>
</gene>
<proteinExistence type="inferred from homology"/>
<dbReference type="PANTHER" id="PTHR46847:SF1">
    <property type="entry name" value="D-ALLOSE-BINDING PERIPLASMIC PROTEIN-RELATED"/>
    <property type="match status" value="1"/>
</dbReference>
<organism evidence="6 7">
    <name type="scientific">Nonomuraea monospora</name>
    <dbReference type="NCBI Taxonomy" id="568818"/>
    <lineage>
        <taxon>Bacteria</taxon>
        <taxon>Bacillati</taxon>
        <taxon>Actinomycetota</taxon>
        <taxon>Actinomycetes</taxon>
        <taxon>Streptosporangiales</taxon>
        <taxon>Streptosporangiaceae</taxon>
        <taxon>Nonomuraea</taxon>
    </lineage>
</organism>
<dbReference type="Pfam" id="PF13407">
    <property type="entry name" value="Peripla_BP_4"/>
    <property type="match status" value="1"/>
</dbReference>
<dbReference type="EMBL" id="BAAAQX010000039">
    <property type="protein sequence ID" value="GAA2214228.1"/>
    <property type="molecule type" value="Genomic_DNA"/>
</dbReference>
<sequence>MLVRSRARAVAAAAASLVLAATLAACGGGGEEPGTTTAGGGGARTSAPPPVAPAGVAKFEDAAPGSGDGLTIGFTQLNLSVGFPQDVQRSVEEQARKAGAKLITCDSKADAAVALDCAKQFKTQGVKGLITFQADANAAPRICEAGPPVPVLAVDIEQKPCQTTFVGAANEYAGQLVGYNVGLYFAQQNDCEYDAFVSLESKAVGQVNELRMGGIRKGFESVCGAVRNLRTLDTGPGGLSEPAQRLMTDTLTALPGAKHVIVVGINEDVIIGALAAARVQNRTDDLYLGVQNLNPKNCVIYTAPHWLGSVAYFPEKYGQLLVPNLIKAMKGEKLPAELLVPHEFVTKETVKQHYPAYAC</sequence>
<comment type="caution">
    <text evidence="6">The sequence shown here is derived from an EMBL/GenBank/DDBJ whole genome shotgun (WGS) entry which is preliminary data.</text>
</comment>
<evidence type="ECO:0000259" key="5">
    <source>
        <dbReference type="Pfam" id="PF13407"/>
    </source>
</evidence>
<reference evidence="6 7" key="1">
    <citation type="journal article" date="2019" name="Int. J. Syst. Evol. Microbiol.">
        <title>The Global Catalogue of Microorganisms (GCM) 10K type strain sequencing project: providing services to taxonomists for standard genome sequencing and annotation.</title>
        <authorList>
            <consortium name="The Broad Institute Genomics Platform"/>
            <consortium name="The Broad Institute Genome Sequencing Center for Infectious Disease"/>
            <person name="Wu L."/>
            <person name="Ma J."/>
        </authorList>
    </citation>
    <scope>NUCLEOTIDE SEQUENCE [LARGE SCALE GENOMIC DNA]</scope>
    <source>
        <strain evidence="6 7">JCM 16114</strain>
    </source>
</reference>
<dbReference type="InterPro" id="IPR025997">
    <property type="entry name" value="SBP_2_dom"/>
</dbReference>
<evidence type="ECO:0000256" key="4">
    <source>
        <dbReference type="SAM" id="SignalP"/>
    </source>
</evidence>
<dbReference type="InterPro" id="IPR028082">
    <property type="entry name" value="Peripla_BP_I"/>
</dbReference>
<comment type="similarity">
    <text evidence="2">Belongs to the bacterial solute-binding protein 2 family.</text>
</comment>
<evidence type="ECO:0000313" key="6">
    <source>
        <dbReference type="EMBL" id="GAA2214228.1"/>
    </source>
</evidence>
<dbReference type="Proteomes" id="UP001499843">
    <property type="component" value="Unassembled WGS sequence"/>
</dbReference>
<dbReference type="PANTHER" id="PTHR46847">
    <property type="entry name" value="D-ALLOSE-BINDING PERIPLASMIC PROTEIN-RELATED"/>
    <property type="match status" value="1"/>
</dbReference>
<comment type="subcellular location">
    <subcellularLocation>
        <location evidence="1">Cell envelope</location>
    </subcellularLocation>
</comment>